<reference evidence="1 2" key="1">
    <citation type="journal article" date="2018" name="Environ. Microbiol.">
        <title>Genomes of ubiquitous marine and hypersaline Hydrogenovibrio, Thiomicrorhabdus and Thiomicrospira spp. encode a diversity of mechanisms to sustain chemolithoautotrophy in heterogeneous environments.</title>
        <authorList>
            <person name="Scott K.M."/>
            <person name="Williams J."/>
            <person name="Porter C.M.B."/>
            <person name="Russel S."/>
            <person name="Harmer T.L."/>
            <person name="Paul J.H."/>
            <person name="Antonen K.M."/>
            <person name="Bridges M.K."/>
            <person name="Camper G.J."/>
            <person name="Campla C.K."/>
            <person name="Casella L.G."/>
            <person name="Chase E."/>
            <person name="Conrad J.W."/>
            <person name="Cruz M.C."/>
            <person name="Dunlap D.S."/>
            <person name="Duran L."/>
            <person name="Fahsbender E.M."/>
            <person name="Goldsmith D.B."/>
            <person name="Keeley R.F."/>
            <person name="Kondoff M.R."/>
            <person name="Kussy B.I."/>
            <person name="Lane M.K."/>
            <person name="Lawler S."/>
            <person name="Leigh B.A."/>
            <person name="Lewis C."/>
            <person name="Lostal L.M."/>
            <person name="Marking D."/>
            <person name="Mancera P.A."/>
            <person name="McClenthan E.C."/>
            <person name="McIntyre E.A."/>
            <person name="Mine J.A."/>
            <person name="Modi S."/>
            <person name="Moore B.D."/>
            <person name="Morgan W.A."/>
            <person name="Nelson K.M."/>
            <person name="Nguyen K.N."/>
            <person name="Ogburn N."/>
            <person name="Parrino D.G."/>
            <person name="Pedapudi A.D."/>
            <person name="Pelham R.P."/>
            <person name="Preece A.M."/>
            <person name="Rampersad E.A."/>
            <person name="Richardson J.C."/>
            <person name="Rodgers C.M."/>
            <person name="Schaffer B.L."/>
            <person name="Sheridan N.E."/>
            <person name="Solone M.R."/>
            <person name="Staley Z.R."/>
            <person name="Tabuchi M."/>
            <person name="Waide R.J."/>
            <person name="Wanjugi P.W."/>
            <person name="Young S."/>
            <person name="Clum A."/>
            <person name="Daum C."/>
            <person name="Huntemann M."/>
            <person name="Ivanova N."/>
            <person name="Kyrpides N."/>
            <person name="Mikhailova N."/>
            <person name="Palaniappan K."/>
            <person name="Pillay M."/>
            <person name="Reddy T.B.K."/>
            <person name="Shapiro N."/>
            <person name="Stamatis D."/>
            <person name="Varghese N."/>
            <person name="Woyke T."/>
            <person name="Boden R."/>
            <person name="Freyermuth S.K."/>
            <person name="Kerfeld C.A."/>
        </authorList>
    </citation>
    <scope>NUCLEOTIDE SEQUENCE [LARGE SCALE GENOMIC DNA]</scope>
    <source>
        <strain evidence="1 2">JR-2</strain>
    </source>
</reference>
<sequence>MTTPATTQPATKDLLNSAVNNTHLFTRKGFLDRLFTKWFDRLVYPQIWEDPEVDIRALELDQHSRVFTISSGGCNALNYLTVEPNSITVVDLNEAHIALIKLKKAALKHLPDHESFFDFFGRADRSKNLDAYEIHIKPHLDEKTIDYWEGRETFWGPRRIEYFTDGFYRHGLLGRFIGSIHWVSKRLGYDIRQVMLARTPEEQQRLFDEHVAPVFDTRLMKFLCNRAVVMYSLGIPPAQFDEMDKESKQAQHGMHDLLKERARRLACDFPLEDNYFAWQAFNREYDIKHRQAVPRYLKQTYFEGLKQNIDRIQVHHQSMTERLKAMPANSLNAYLFLDAQDWMNETQLAELWEEANRTAMPGAKVVFRTAGETSPLEDKLPGALLAHWKTNSQANRDWTRQDRSAIYGGVHVYSHHAE</sequence>
<dbReference type="AlphaFoldDB" id="A0A451G4Q5"/>
<proteinExistence type="predicted"/>
<dbReference type="PANTHER" id="PTHR47473">
    <property type="entry name" value="BTA1P"/>
    <property type="match status" value="1"/>
</dbReference>
<dbReference type="PANTHER" id="PTHR47473:SF1">
    <property type="entry name" value="METHYLTRANSFERASE DOMAIN-CONTAINING PROTEIN"/>
    <property type="match status" value="1"/>
</dbReference>
<dbReference type="KEGG" id="htr:EPV75_01665"/>
<dbReference type="RefSeq" id="WP_128384266.1">
    <property type="nucleotide sequence ID" value="NZ_CP035033.1"/>
</dbReference>
<gene>
    <name evidence="1" type="ORF">EPV75_01665</name>
</gene>
<evidence type="ECO:0000313" key="1">
    <source>
        <dbReference type="EMBL" id="QAB14463.1"/>
    </source>
</evidence>
<evidence type="ECO:0000313" key="2">
    <source>
        <dbReference type="Proteomes" id="UP000285478"/>
    </source>
</evidence>
<dbReference type="Pfam" id="PF11899">
    <property type="entry name" value="DUF3419"/>
    <property type="match status" value="1"/>
</dbReference>
<keyword evidence="2" id="KW-1185">Reference proteome</keyword>
<organism evidence="1 2">
    <name type="scientific">Hydrogenovibrio thermophilus</name>
    <dbReference type="NCBI Taxonomy" id="265883"/>
    <lineage>
        <taxon>Bacteria</taxon>
        <taxon>Pseudomonadati</taxon>
        <taxon>Pseudomonadota</taxon>
        <taxon>Gammaproteobacteria</taxon>
        <taxon>Thiotrichales</taxon>
        <taxon>Piscirickettsiaceae</taxon>
        <taxon>Hydrogenovibrio</taxon>
    </lineage>
</organism>
<name>A0A451G4Q5_9GAMM</name>
<dbReference type="Proteomes" id="UP000285478">
    <property type="component" value="Chromosome"/>
</dbReference>
<accession>A0A451G4Q5</accession>
<protein>
    <submittedName>
        <fullName evidence="1">DUF3419 family protein</fullName>
    </submittedName>
</protein>
<dbReference type="InterPro" id="IPR021829">
    <property type="entry name" value="DUF3419"/>
</dbReference>
<dbReference type="EMBL" id="CP035033">
    <property type="protein sequence ID" value="QAB14463.1"/>
    <property type="molecule type" value="Genomic_DNA"/>
</dbReference>